<organism evidence="1 2">
    <name type="scientific">Parasediminibacterium paludis</name>
    <dbReference type="NCBI Taxonomy" id="908966"/>
    <lineage>
        <taxon>Bacteria</taxon>
        <taxon>Pseudomonadati</taxon>
        <taxon>Bacteroidota</taxon>
        <taxon>Chitinophagia</taxon>
        <taxon>Chitinophagales</taxon>
        <taxon>Chitinophagaceae</taxon>
        <taxon>Parasediminibacterium</taxon>
    </lineage>
</organism>
<dbReference type="Gene3D" id="3.40.630.30">
    <property type="match status" value="1"/>
</dbReference>
<protein>
    <recommendedName>
        <fullName evidence="3">N-acetyltransferase domain-containing protein</fullName>
    </recommendedName>
</protein>
<name>A0ABV8PX11_9BACT</name>
<sequence>MQILEVTSASLEKEFLQINATLQAGNPHYIRPLDNEVKEVFDRHKNKNYKYGDTKRWILVDETSKTIGRIAAFTNSHYVNRGTDFTTGCVGFFDCINNQAAANLLFDTGKAWLKSQGCEAMDGPVNFGDRDKNWGLMVAGFDSEPVYGMAYNPPYYQALFTGYGFKNYYNQYFYTMGVDDPLPARFPERHAKFKAKAGYDAHHATLDQLEKYANDFAIVYNAAWAQHGEAKEITPEQVLKLFKTMKPIMDVRMVWFAYYKEEPIAMFINIPDVNQYFKHFNGKFGLIEKLRLLWMKKTGQCKKLTGLAFGVVPKYQALGIDSFMIYECALLIQHKGWYDSYEMGWAGDWNPKMINIYKSLGAKQSRHLVTWRYIFDESKHPFERHPEMTYGKVGTE</sequence>
<dbReference type="InterPro" id="IPR039968">
    <property type="entry name" value="BcerS-like"/>
</dbReference>
<dbReference type="EMBL" id="JBHSDC010000003">
    <property type="protein sequence ID" value="MFC4231295.1"/>
    <property type="molecule type" value="Genomic_DNA"/>
</dbReference>
<dbReference type="SUPFAM" id="SSF55729">
    <property type="entry name" value="Acyl-CoA N-acyltransferases (Nat)"/>
    <property type="match status" value="1"/>
</dbReference>
<evidence type="ECO:0008006" key="3">
    <source>
        <dbReference type="Google" id="ProtNLM"/>
    </source>
</evidence>
<dbReference type="InterPro" id="IPR016181">
    <property type="entry name" value="Acyl_CoA_acyltransferase"/>
</dbReference>
<comment type="caution">
    <text evidence="1">The sequence shown here is derived from an EMBL/GenBank/DDBJ whole genome shotgun (WGS) entry which is preliminary data.</text>
</comment>
<proteinExistence type="predicted"/>
<evidence type="ECO:0000313" key="2">
    <source>
        <dbReference type="Proteomes" id="UP001595906"/>
    </source>
</evidence>
<evidence type="ECO:0000313" key="1">
    <source>
        <dbReference type="EMBL" id="MFC4231295.1"/>
    </source>
</evidence>
<reference evidence="2" key="1">
    <citation type="journal article" date="2019" name="Int. J. Syst. Evol. Microbiol.">
        <title>The Global Catalogue of Microorganisms (GCM) 10K type strain sequencing project: providing services to taxonomists for standard genome sequencing and annotation.</title>
        <authorList>
            <consortium name="The Broad Institute Genomics Platform"/>
            <consortium name="The Broad Institute Genome Sequencing Center for Infectious Disease"/>
            <person name="Wu L."/>
            <person name="Ma J."/>
        </authorList>
    </citation>
    <scope>NUCLEOTIDE SEQUENCE [LARGE SCALE GENOMIC DNA]</scope>
    <source>
        <strain evidence="2">CECT 8010</strain>
    </source>
</reference>
<dbReference type="Proteomes" id="UP001595906">
    <property type="component" value="Unassembled WGS sequence"/>
</dbReference>
<gene>
    <name evidence="1" type="ORF">ACFOW1_05295</name>
</gene>
<accession>A0ABV8PX11</accession>
<dbReference type="PANTHER" id="PTHR41368">
    <property type="entry name" value="PROTEIN YGHO"/>
    <property type="match status" value="1"/>
</dbReference>
<keyword evidence="2" id="KW-1185">Reference proteome</keyword>
<dbReference type="PANTHER" id="PTHR41368:SF1">
    <property type="entry name" value="PROTEIN YGHO"/>
    <property type="match status" value="1"/>
</dbReference>
<dbReference type="RefSeq" id="WP_379012687.1">
    <property type="nucleotide sequence ID" value="NZ_JBHSDC010000003.1"/>
</dbReference>